<keyword evidence="1" id="KW-0472">Membrane</keyword>
<sequence length="196" mass="22212">METIAFLFTSNVLIGLAVLLENQMVRPKITFTVSLLFVASLWLAASRFWRVFDVLLFNSLDDKVAEFAEEELGNMKSRIQLDLDDLLLDKVPGFQPTMLAPPTKMFSPNPSNDTRITAGDIGKSGNISDINIEKMRIISERLDANNESPIRANPLIGRRIQEDSTIFVVEENLSQEDVEEITDLLRDGIRTRREEQ</sequence>
<keyword evidence="1" id="KW-0812">Transmembrane</keyword>
<keyword evidence="3" id="KW-1185">Reference proteome</keyword>
<proteinExistence type="predicted"/>
<name>A0A2G1WG86_9EURY</name>
<dbReference type="AlphaFoldDB" id="A0A2G1WG86"/>
<feature type="transmembrane region" description="Helical" evidence="1">
    <location>
        <begin position="29"/>
        <end position="49"/>
    </location>
</feature>
<dbReference type="EMBL" id="NHOA01000131">
    <property type="protein sequence ID" value="PHQ37991.1"/>
    <property type="molecule type" value="Genomic_DNA"/>
</dbReference>
<evidence type="ECO:0000313" key="2">
    <source>
        <dbReference type="EMBL" id="PHQ37991.1"/>
    </source>
</evidence>
<keyword evidence="1" id="KW-1133">Transmembrane helix</keyword>
<accession>A0A2G1WG86</accession>
<protein>
    <submittedName>
        <fullName evidence="2">Uncharacterized protein</fullName>
    </submittedName>
</protein>
<gene>
    <name evidence="2" type="ORF">DJ69_14045</name>
</gene>
<evidence type="ECO:0000313" key="3">
    <source>
        <dbReference type="Proteomes" id="UP000222824"/>
    </source>
</evidence>
<organism evidence="2 3">
    <name type="scientific">Halorubrum persicum</name>
    <dbReference type="NCBI Taxonomy" id="1383844"/>
    <lineage>
        <taxon>Archaea</taxon>
        <taxon>Methanobacteriati</taxon>
        <taxon>Methanobacteriota</taxon>
        <taxon>Stenosarchaea group</taxon>
        <taxon>Halobacteria</taxon>
        <taxon>Halobacteriales</taxon>
        <taxon>Haloferacaceae</taxon>
        <taxon>Halorubrum</taxon>
    </lineage>
</organism>
<evidence type="ECO:0000256" key="1">
    <source>
        <dbReference type="SAM" id="Phobius"/>
    </source>
</evidence>
<reference evidence="2 3" key="1">
    <citation type="journal article" date="2014" name="Front. Microbiol.">
        <title>Population and genomic analysis of the genus Halorubrum.</title>
        <authorList>
            <person name="Fullmer M.S."/>
            <person name="Soucy S.M."/>
            <person name="Swithers K.S."/>
            <person name="Makkay A.M."/>
            <person name="Wheeler R."/>
            <person name="Ventosa A."/>
            <person name="Gogarten J.P."/>
            <person name="Papke R.T."/>
        </authorList>
    </citation>
    <scope>NUCLEOTIDE SEQUENCE [LARGE SCALE GENOMIC DNA]</scope>
    <source>
        <strain evidence="2 3">C49</strain>
    </source>
</reference>
<dbReference type="Proteomes" id="UP000222824">
    <property type="component" value="Unassembled WGS sequence"/>
</dbReference>
<comment type="caution">
    <text evidence="2">The sequence shown here is derived from an EMBL/GenBank/DDBJ whole genome shotgun (WGS) entry which is preliminary data.</text>
</comment>